<organism evidence="3 4">
    <name type="scientific">Croceimicrobium hydrocarbonivorans</name>
    <dbReference type="NCBI Taxonomy" id="2761580"/>
    <lineage>
        <taxon>Bacteria</taxon>
        <taxon>Pseudomonadati</taxon>
        <taxon>Bacteroidota</taxon>
        <taxon>Flavobacteriia</taxon>
        <taxon>Flavobacteriales</taxon>
        <taxon>Owenweeksiaceae</taxon>
        <taxon>Croceimicrobium</taxon>
    </lineage>
</organism>
<dbReference type="InterPro" id="IPR030887">
    <property type="entry name" value="Beta-barrel_YaiO"/>
</dbReference>
<accession>A0A7H0VCT7</accession>
<keyword evidence="4" id="KW-1185">Reference proteome</keyword>
<reference evidence="3 4" key="1">
    <citation type="submission" date="2020-08" db="EMBL/GenBank/DDBJ databases">
        <title>Croceimicrobium hydrocarbonivorans gen. nov., sp. nov., a novel marine bacterium isolated from a bacterial consortium that degrades polyethylene terephthalate.</title>
        <authorList>
            <person name="Liu R."/>
        </authorList>
    </citation>
    <scope>NUCLEOTIDE SEQUENCE [LARGE SCALE GENOMIC DNA]</scope>
    <source>
        <strain evidence="3 4">A20-9</strain>
    </source>
</reference>
<dbReference type="Pfam" id="PF19413">
    <property type="entry name" value="YaiO"/>
    <property type="match status" value="1"/>
</dbReference>
<feature type="signal peptide" evidence="1">
    <location>
        <begin position="1"/>
        <end position="19"/>
    </location>
</feature>
<dbReference type="InterPro" id="IPR011990">
    <property type="entry name" value="TPR-like_helical_dom_sf"/>
</dbReference>
<dbReference type="Proteomes" id="UP000516305">
    <property type="component" value="Chromosome"/>
</dbReference>
<feature type="domain" description="YaiO beta-barrel" evidence="2">
    <location>
        <begin position="190"/>
        <end position="362"/>
    </location>
</feature>
<feature type="chain" id="PRO_5028823447" evidence="1">
    <location>
        <begin position="20"/>
        <end position="430"/>
    </location>
</feature>
<keyword evidence="1" id="KW-0732">Signal</keyword>
<dbReference type="NCBIfam" id="TIGR04390">
    <property type="entry name" value="OMP_YaiO_dom"/>
    <property type="match status" value="1"/>
</dbReference>
<evidence type="ECO:0000256" key="1">
    <source>
        <dbReference type="SAM" id="SignalP"/>
    </source>
</evidence>
<proteinExistence type="predicted"/>
<name>A0A7H0VCT7_9FLAO</name>
<dbReference type="KEGG" id="chyd:H4K34_14275"/>
<evidence type="ECO:0000313" key="3">
    <source>
        <dbReference type="EMBL" id="QNR23535.1"/>
    </source>
</evidence>
<evidence type="ECO:0000259" key="2">
    <source>
        <dbReference type="Pfam" id="PF19413"/>
    </source>
</evidence>
<evidence type="ECO:0000313" key="4">
    <source>
        <dbReference type="Proteomes" id="UP000516305"/>
    </source>
</evidence>
<protein>
    <submittedName>
        <fullName evidence="3">YaiO family outer membrane beta-barrel protein</fullName>
    </submittedName>
</protein>
<dbReference type="AlphaFoldDB" id="A0A7H0VCT7"/>
<dbReference type="SUPFAM" id="SSF48452">
    <property type="entry name" value="TPR-like"/>
    <property type="match status" value="1"/>
</dbReference>
<dbReference type="RefSeq" id="WP_210758067.1">
    <property type="nucleotide sequence ID" value="NZ_CP060139.1"/>
</dbReference>
<dbReference type="EMBL" id="CP060139">
    <property type="protein sequence ID" value="QNR23535.1"/>
    <property type="molecule type" value="Genomic_DNA"/>
</dbReference>
<sequence>MKKTLLLACLMLFTTGLFAQEDTSSAPVVMISADPDSAFAQARDLAFKGDYQTSRKVLDLLLLDDPGNYQYRLFKARTFVWDGRYQNARNLIRNLIVEDTNAYAIYELRVQNERFAKQHALCILYCDDGIKRFPKNNEFFYVSKVQSLTTSNDLRDAFDAVEEALEKYPDNNELKQLKTYLLNQLIVDGLAIGGTIDYFTKTYNPWYFGFIQYGRQTKIGAIIGRLNYGDRNQSFTSFGIQGEVDIYPRISRNSYGYINIGYSPSQIFPSFRFGMEYYSKIGKSDFEGSLGFRYLDFLLNQVVMYTGSIGYYWGSEYAAFRPFIIADQNGIGTTYNFLYRKFFSGKGDFLQLTAGYGLVPDQRLLSVANGLTAEGNVRLDNQYFGISYQKLANPKLYTRFDLILTRQESFSVQGDYMGIITLGLTLGYRI</sequence>
<gene>
    <name evidence="3" type="primary">yaiO</name>
    <name evidence="3" type="ORF">H4K34_14275</name>
</gene>
<dbReference type="Gene3D" id="1.25.40.10">
    <property type="entry name" value="Tetratricopeptide repeat domain"/>
    <property type="match status" value="1"/>
</dbReference>